<comment type="caution">
    <text evidence="4">The sequence shown here is derived from an EMBL/GenBank/DDBJ whole genome shotgun (WGS) entry which is preliminary data.</text>
</comment>
<dbReference type="Proteomes" id="UP000325684">
    <property type="component" value="Unassembled WGS sequence"/>
</dbReference>
<dbReference type="PANTHER" id="PTHR21013">
    <property type="entry name" value="ATP SYNTHASE MITOCHONDRIAL F1 COMPLEX ASSEMBLY FACTOR 2/ATP12 PROTEIN, MITOCHONDRIAL PRECURSOR"/>
    <property type="match status" value="1"/>
</dbReference>
<evidence type="ECO:0000313" key="4">
    <source>
        <dbReference type="EMBL" id="KAB0265410.1"/>
    </source>
</evidence>
<keyword evidence="2" id="KW-0809">Transit peptide</keyword>
<organism evidence="4 5">
    <name type="scientific">Microvirga brassicacearum</name>
    <dbReference type="NCBI Taxonomy" id="2580413"/>
    <lineage>
        <taxon>Bacteria</taxon>
        <taxon>Pseudomonadati</taxon>
        <taxon>Pseudomonadota</taxon>
        <taxon>Alphaproteobacteria</taxon>
        <taxon>Hyphomicrobiales</taxon>
        <taxon>Methylobacteriaceae</taxon>
        <taxon>Microvirga</taxon>
    </lineage>
</organism>
<evidence type="ECO:0000256" key="2">
    <source>
        <dbReference type="ARBA" id="ARBA00022946"/>
    </source>
</evidence>
<evidence type="ECO:0000256" key="3">
    <source>
        <dbReference type="ARBA" id="ARBA00023186"/>
    </source>
</evidence>
<keyword evidence="5" id="KW-1185">Reference proteome</keyword>
<gene>
    <name evidence="4" type="ORF">FEZ63_18955</name>
</gene>
<dbReference type="EMBL" id="VCMV01000036">
    <property type="protein sequence ID" value="KAB0265410.1"/>
    <property type="molecule type" value="Genomic_DNA"/>
</dbReference>
<comment type="similarity">
    <text evidence="1">Belongs to the ATP12 family.</text>
</comment>
<protein>
    <submittedName>
        <fullName evidence="4">ATPase</fullName>
    </submittedName>
</protein>
<evidence type="ECO:0000256" key="1">
    <source>
        <dbReference type="ARBA" id="ARBA00008231"/>
    </source>
</evidence>
<accession>A0A5N3P6Q4</accession>
<dbReference type="GO" id="GO:0043461">
    <property type="term" value="P:proton-transporting ATP synthase complex assembly"/>
    <property type="evidence" value="ECO:0007669"/>
    <property type="project" value="InterPro"/>
</dbReference>
<dbReference type="InterPro" id="IPR011419">
    <property type="entry name" value="ATP12_ATP_synth-F1-assembly"/>
</dbReference>
<reference evidence="4 5" key="1">
    <citation type="journal article" date="2019" name="Microorganisms">
        <title>Genome Insights into the Novel Species Microvirga brassicacearum, a Rapeseed Endophyte with Biotechnological Potential.</title>
        <authorList>
            <person name="Jimenez-Gomez A."/>
            <person name="Saati-Santamaria Z."/>
            <person name="Igual J.M."/>
            <person name="Rivas R."/>
            <person name="Mateos P.F."/>
            <person name="Garcia-Fraile P."/>
        </authorList>
    </citation>
    <scope>NUCLEOTIDE SEQUENCE [LARGE SCALE GENOMIC DNA]</scope>
    <source>
        <strain evidence="4 5">CDVBN77</strain>
    </source>
</reference>
<dbReference type="Pfam" id="PF07542">
    <property type="entry name" value="ATP12"/>
    <property type="match status" value="1"/>
</dbReference>
<name>A0A5N3P6Q4_9HYPH</name>
<keyword evidence="3" id="KW-0143">Chaperone</keyword>
<dbReference type="OrthoDB" id="9797825at2"/>
<evidence type="ECO:0000313" key="5">
    <source>
        <dbReference type="Proteomes" id="UP000325684"/>
    </source>
</evidence>
<dbReference type="SUPFAM" id="SSF160909">
    <property type="entry name" value="ATP12-like"/>
    <property type="match status" value="1"/>
</dbReference>
<dbReference type="AlphaFoldDB" id="A0A5N3P6Q4"/>
<dbReference type="Gene3D" id="3.30.2180.10">
    <property type="entry name" value="ATP12-like"/>
    <property type="match status" value="1"/>
</dbReference>
<dbReference type="InterPro" id="IPR042272">
    <property type="entry name" value="ATP12_ATP_synth-F1-assembly_N"/>
</dbReference>
<proteinExistence type="inferred from homology"/>
<dbReference type="InterPro" id="IPR023335">
    <property type="entry name" value="ATP12_ortho_dom_sf"/>
</dbReference>
<sequence>MRSAQTGMRQTLPKRFYKQAAVEARDGQYVLTLDGRPAKTPTRKPLAVPTRALGEAMAAEWAAQGDEIDPSTMPITRIVNSTIDGVEPRQAEVVDDLARYAGSDLLCYRAGDPERLAKAQEAAWRPVLDWARDTHGARFALAEGVMHVEQPAETVAAIRRAIEQVKSPFGLAALHVMTTLSGSVLLALAHADGVLDADEAWNAAHVDEMFQEGLWGEDLEAMERRRRRKADFDAASQVYRLA</sequence>
<dbReference type="PANTHER" id="PTHR21013:SF10">
    <property type="entry name" value="ATP SYNTHASE MITOCHONDRIAL F1 COMPLEX ASSEMBLY FACTOR 2"/>
    <property type="match status" value="1"/>
</dbReference>
<dbReference type="Gene3D" id="1.10.3580.10">
    <property type="entry name" value="ATP12 ATPase"/>
    <property type="match status" value="1"/>
</dbReference>